<keyword evidence="2" id="KW-1185">Reference proteome</keyword>
<accession>A0AAD3XZP0</accession>
<dbReference type="AlphaFoldDB" id="A0AAD3XZP0"/>
<proteinExistence type="predicted"/>
<organism evidence="1 2">
    <name type="scientific">Nepenthes gracilis</name>
    <name type="common">Slender pitcher plant</name>
    <dbReference type="NCBI Taxonomy" id="150966"/>
    <lineage>
        <taxon>Eukaryota</taxon>
        <taxon>Viridiplantae</taxon>
        <taxon>Streptophyta</taxon>
        <taxon>Embryophyta</taxon>
        <taxon>Tracheophyta</taxon>
        <taxon>Spermatophyta</taxon>
        <taxon>Magnoliopsida</taxon>
        <taxon>eudicotyledons</taxon>
        <taxon>Gunneridae</taxon>
        <taxon>Pentapetalae</taxon>
        <taxon>Caryophyllales</taxon>
        <taxon>Nepenthaceae</taxon>
        <taxon>Nepenthes</taxon>
    </lineage>
</organism>
<evidence type="ECO:0000313" key="2">
    <source>
        <dbReference type="Proteomes" id="UP001279734"/>
    </source>
</evidence>
<comment type="caution">
    <text evidence="1">The sequence shown here is derived from an EMBL/GenBank/DDBJ whole genome shotgun (WGS) entry which is preliminary data.</text>
</comment>
<evidence type="ECO:0000313" key="1">
    <source>
        <dbReference type="EMBL" id="GMH22199.1"/>
    </source>
</evidence>
<sequence length="76" mass="8052">MPAAGKAGGYRVSCCFIGCLVTSFYVAAKSLDETMGTFMNALADLRLLHDFFGLISGPAVFAPVEVAESFMMCCEA</sequence>
<dbReference type="EMBL" id="BSYO01000024">
    <property type="protein sequence ID" value="GMH22199.1"/>
    <property type="molecule type" value="Genomic_DNA"/>
</dbReference>
<reference evidence="1" key="1">
    <citation type="submission" date="2023-05" db="EMBL/GenBank/DDBJ databases">
        <title>Nepenthes gracilis genome sequencing.</title>
        <authorList>
            <person name="Fukushima K."/>
        </authorList>
    </citation>
    <scope>NUCLEOTIDE SEQUENCE</scope>
    <source>
        <strain evidence="1">SING2019-196</strain>
    </source>
</reference>
<protein>
    <submittedName>
        <fullName evidence="1">Uncharacterized protein</fullName>
    </submittedName>
</protein>
<gene>
    <name evidence="1" type="ORF">Nepgr_024042</name>
</gene>
<dbReference type="Proteomes" id="UP001279734">
    <property type="component" value="Unassembled WGS sequence"/>
</dbReference>
<name>A0AAD3XZP0_NEPGR</name>